<sequence>MNRKRWIFNPRLDLAFLILPGISAVFLLFALNGGGVLPKEISPWTWFATVLLIDVAHVYSTLFRSYFNEEEWKRKKTLLVFVPIFCFLSSTVLYSFGAVWFWRIMAYVAVFHFIRQQFGFVALYRKKFPSDKIPFRLDRYTIYLMGGIPILYWHFTDQKREFSWFMDGDFLTYPIPAFAQSLLWFEHVWLCVYISIHVYFFFRFGILPLGKILLVLNTWAVWFFGIVYFNSDFSFTVTNVVNHGVPYIFLLFYYTLRNRSEIRGKFSRIRSTVPLLFCFLGVLFLFAYAEEWVWDSFIWKDHATIFRNSSFYTVEIPDFAASLLISALFLPQFTHYILDAFLWKVGTPNPQLRNFFGISEE</sequence>
<dbReference type="OrthoDB" id="235490at2"/>
<feature type="transmembrane region" description="Helical" evidence="1">
    <location>
        <begin position="268"/>
        <end position="289"/>
    </location>
</feature>
<reference evidence="3" key="1">
    <citation type="submission" date="2017-07" db="EMBL/GenBank/DDBJ databases">
        <title>Leptospira spp. isolated from tropical soils.</title>
        <authorList>
            <person name="Thibeaux R."/>
            <person name="Iraola G."/>
            <person name="Ferres I."/>
            <person name="Bierque E."/>
            <person name="Girault D."/>
            <person name="Soupe-Gilbert M.-E."/>
            <person name="Picardeau M."/>
            <person name="Goarant C."/>
        </authorList>
    </citation>
    <scope>NUCLEOTIDE SEQUENCE [LARGE SCALE GENOMIC DNA]</scope>
    <source>
        <strain evidence="3">ATI7-C-A5</strain>
    </source>
</reference>
<organism evidence="3">
    <name type="scientific">Leptospira ellisii</name>
    <dbReference type="NCBI Taxonomy" id="2023197"/>
    <lineage>
        <taxon>Bacteria</taxon>
        <taxon>Pseudomonadati</taxon>
        <taxon>Spirochaetota</taxon>
        <taxon>Spirochaetia</taxon>
        <taxon>Leptospirales</taxon>
        <taxon>Leptospiraceae</taxon>
        <taxon>Leptospira</taxon>
    </lineage>
</organism>
<dbReference type="EMBL" id="NPEF01000068">
    <property type="protein sequence ID" value="PJZ93331.1"/>
    <property type="molecule type" value="Genomic_DNA"/>
</dbReference>
<dbReference type="Proteomes" id="UP000232122">
    <property type="component" value="Unassembled WGS sequence"/>
</dbReference>
<dbReference type="RefSeq" id="WP_100748074.1">
    <property type="nucleotide sequence ID" value="NZ_NPEF02000001.1"/>
</dbReference>
<evidence type="ECO:0000313" key="3">
    <source>
        <dbReference type="EMBL" id="PJZ93331.1"/>
    </source>
</evidence>
<keyword evidence="4" id="KW-1185">Reference proteome</keyword>
<accession>A0A2N0BGR5</accession>
<dbReference type="AlphaFoldDB" id="A0A2N0B9X2"/>
<keyword evidence="1" id="KW-1133">Transmembrane helix</keyword>
<feature type="transmembrane region" description="Helical" evidence="1">
    <location>
        <begin position="44"/>
        <end position="66"/>
    </location>
</feature>
<feature type="transmembrane region" description="Helical" evidence="1">
    <location>
        <begin position="235"/>
        <end position="256"/>
    </location>
</feature>
<feature type="transmembrane region" description="Helical" evidence="1">
    <location>
        <begin position="104"/>
        <end position="125"/>
    </location>
</feature>
<feature type="transmembrane region" description="Helical" evidence="1">
    <location>
        <begin position="137"/>
        <end position="155"/>
    </location>
</feature>
<dbReference type="EMBL" id="NPEF02000001">
    <property type="protein sequence ID" value="MDV6234082.1"/>
    <property type="molecule type" value="Genomic_DNA"/>
</dbReference>
<evidence type="ECO:0000313" key="4">
    <source>
        <dbReference type="Proteomes" id="UP000232122"/>
    </source>
</evidence>
<comment type="caution">
    <text evidence="3">The sequence shown here is derived from an EMBL/GenBank/DDBJ whole genome shotgun (WGS) entry which is preliminary data.</text>
</comment>
<reference evidence="2" key="3">
    <citation type="submission" date="2023-10" db="EMBL/GenBank/DDBJ databases">
        <authorList>
            <person name="Picardeau M."/>
            <person name="Thibeaux R."/>
        </authorList>
    </citation>
    <scope>NUCLEOTIDE SEQUENCE</scope>
    <source>
        <strain evidence="2">ATI7-C-A5</strain>
    </source>
</reference>
<protein>
    <submittedName>
        <fullName evidence="3">Uncharacterized protein</fullName>
    </submittedName>
</protein>
<proteinExistence type="predicted"/>
<accession>A0A2N0B9X2</accession>
<feature type="transmembrane region" description="Helical" evidence="1">
    <location>
        <begin position="319"/>
        <end position="343"/>
    </location>
</feature>
<evidence type="ECO:0000313" key="2">
    <source>
        <dbReference type="EMBL" id="MDV6234082.1"/>
    </source>
</evidence>
<feature type="transmembrane region" description="Helical" evidence="1">
    <location>
        <begin position="12"/>
        <end position="32"/>
    </location>
</feature>
<keyword evidence="1" id="KW-0812">Transmembrane</keyword>
<keyword evidence="1" id="KW-0472">Membrane</keyword>
<evidence type="ECO:0000256" key="1">
    <source>
        <dbReference type="SAM" id="Phobius"/>
    </source>
</evidence>
<feature type="transmembrane region" description="Helical" evidence="1">
    <location>
        <begin position="78"/>
        <end position="98"/>
    </location>
</feature>
<feature type="transmembrane region" description="Helical" evidence="1">
    <location>
        <begin position="175"/>
        <end position="200"/>
    </location>
</feature>
<name>A0A2N0B9X2_9LEPT</name>
<gene>
    <name evidence="2" type="ORF">CH379_000335</name>
    <name evidence="3" type="ORF">CH379_08410</name>
</gene>
<reference evidence="2 4" key="2">
    <citation type="journal article" date="2018" name="Microb. Genom.">
        <title>Deciphering the unexplored Leptospira diversity from soils uncovers genomic evolution to virulence.</title>
        <authorList>
            <person name="Thibeaux R."/>
            <person name="Iraola G."/>
            <person name="Ferres I."/>
            <person name="Bierque E."/>
            <person name="Girault D."/>
            <person name="Soupe-Gilbert M.E."/>
            <person name="Picardeau M."/>
            <person name="Goarant C."/>
        </authorList>
    </citation>
    <scope>NUCLEOTIDE SEQUENCE [LARGE SCALE GENOMIC DNA]</scope>
    <source>
        <strain evidence="2 4">ATI7-C-A5</strain>
    </source>
</reference>